<feature type="region of interest" description="Disordered" evidence="5">
    <location>
        <begin position="17"/>
        <end position="65"/>
    </location>
</feature>
<dbReference type="SMART" id="SM00356">
    <property type="entry name" value="ZnF_C3H1"/>
    <property type="match status" value="4"/>
</dbReference>
<dbReference type="AlphaFoldDB" id="A0A7S3AAX5"/>
<feature type="compositionally biased region" description="Polar residues" evidence="5">
    <location>
        <begin position="47"/>
        <end position="62"/>
    </location>
</feature>
<accession>A0A7S3AAX5</accession>
<evidence type="ECO:0000256" key="5">
    <source>
        <dbReference type="SAM" id="MobiDB-lite"/>
    </source>
</evidence>
<evidence type="ECO:0000256" key="2">
    <source>
        <dbReference type="ARBA" id="ARBA00022771"/>
    </source>
</evidence>
<evidence type="ECO:0000259" key="6">
    <source>
        <dbReference type="PROSITE" id="PS50103"/>
    </source>
</evidence>
<dbReference type="PANTHER" id="PTHR46156">
    <property type="entry name" value="CCCH ZINGC FINGER"/>
    <property type="match status" value="1"/>
</dbReference>
<evidence type="ECO:0000256" key="1">
    <source>
        <dbReference type="ARBA" id="ARBA00022723"/>
    </source>
</evidence>
<dbReference type="Gene3D" id="4.10.1000.10">
    <property type="entry name" value="Zinc finger, CCCH-type"/>
    <property type="match status" value="2"/>
</dbReference>
<name>A0A7S3AAX5_9RHOD</name>
<sequence>MSDEKRKREELQEKIKSLASKLKAQKESKSSRGSAWGSSQKPPSAVVENSRNATRSNLQLQLKQKKTAELRKEISKLSQTIQKKTRNSEANQKGNPYPRAPQQAAANQDKHFCFNFQRFGVCDKRKCTLNHDPQKKSVCLKYLMSSCSDKQCLLAHVADKKRIPVCEKFLEAICPLTDCRLLHVYNGEDASLCEGYSVLGYCQDGENCTRKHLLQCPNELTNGYCVEGIVCYYMHKHPRRGVARSQPQTNQARSRIRSPVEVKLKPWGEKGKNHVL</sequence>
<dbReference type="SUPFAM" id="SSF90229">
    <property type="entry name" value="CCCH zinc finger"/>
    <property type="match status" value="1"/>
</dbReference>
<feature type="zinc finger region" description="C3H1-type" evidence="4">
    <location>
        <begin position="187"/>
        <end position="215"/>
    </location>
</feature>
<dbReference type="PROSITE" id="PS50103">
    <property type="entry name" value="ZF_C3H1"/>
    <property type="match status" value="1"/>
</dbReference>
<protein>
    <recommendedName>
        <fullName evidence="6">C3H1-type domain-containing protein</fullName>
    </recommendedName>
</protein>
<gene>
    <name evidence="7" type="ORF">RMAR00112_LOCUS35373</name>
</gene>
<feature type="region of interest" description="Disordered" evidence="5">
    <location>
        <begin position="78"/>
        <end position="102"/>
    </location>
</feature>
<reference evidence="7" key="1">
    <citation type="submission" date="2021-01" db="EMBL/GenBank/DDBJ databases">
        <authorList>
            <person name="Corre E."/>
            <person name="Pelletier E."/>
            <person name="Niang G."/>
            <person name="Scheremetjew M."/>
            <person name="Finn R."/>
            <person name="Kale V."/>
            <person name="Holt S."/>
            <person name="Cochrane G."/>
            <person name="Meng A."/>
            <person name="Brown T."/>
            <person name="Cohen L."/>
        </authorList>
    </citation>
    <scope>NUCLEOTIDE SEQUENCE</scope>
    <source>
        <strain evidence="7">CCMP 769</strain>
    </source>
</reference>
<dbReference type="InterPro" id="IPR036855">
    <property type="entry name" value="Znf_CCCH_sf"/>
</dbReference>
<dbReference type="InterPro" id="IPR000571">
    <property type="entry name" value="Znf_CCCH"/>
</dbReference>
<keyword evidence="2 4" id="KW-0863">Zinc-finger</keyword>
<feature type="domain" description="C3H1-type" evidence="6">
    <location>
        <begin position="187"/>
        <end position="215"/>
    </location>
</feature>
<feature type="compositionally biased region" description="Polar residues" evidence="5">
    <location>
        <begin position="78"/>
        <end position="94"/>
    </location>
</feature>
<evidence type="ECO:0000313" key="7">
    <source>
        <dbReference type="EMBL" id="CAE0067297.1"/>
    </source>
</evidence>
<keyword evidence="3 4" id="KW-0862">Zinc</keyword>
<dbReference type="PANTHER" id="PTHR46156:SF1">
    <property type="entry name" value="ZINC FINGER CCCH DOMAIN-CONTAINING PROTEIN 3"/>
    <property type="match status" value="1"/>
</dbReference>
<dbReference type="GO" id="GO:0008270">
    <property type="term" value="F:zinc ion binding"/>
    <property type="evidence" value="ECO:0007669"/>
    <property type="project" value="UniProtKB-KW"/>
</dbReference>
<proteinExistence type="predicted"/>
<keyword evidence="1 4" id="KW-0479">Metal-binding</keyword>
<evidence type="ECO:0000256" key="4">
    <source>
        <dbReference type="PROSITE-ProRule" id="PRU00723"/>
    </source>
</evidence>
<organism evidence="7">
    <name type="scientific">Rhodosorus marinus</name>
    <dbReference type="NCBI Taxonomy" id="101924"/>
    <lineage>
        <taxon>Eukaryota</taxon>
        <taxon>Rhodophyta</taxon>
        <taxon>Stylonematophyceae</taxon>
        <taxon>Stylonematales</taxon>
        <taxon>Stylonemataceae</taxon>
        <taxon>Rhodosorus</taxon>
    </lineage>
</organism>
<dbReference type="EMBL" id="HBHW01045521">
    <property type="protein sequence ID" value="CAE0067297.1"/>
    <property type="molecule type" value="Transcribed_RNA"/>
</dbReference>
<evidence type="ECO:0000256" key="3">
    <source>
        <dbReference type="ARBA" id="ARBA00022833"/>
    </source>
</evidence>